<gene>
    <name evidence="1" type="ORF">ACFOSS_11425</name>
</gene>
<sequence>MFALNRFAALPAAMLLSLVNTQLRDHFSSLDALADYHDIRISELCAYLEAGGYIYVAEQNQFKAK</sequence>
<reference evidence="2" key="1">
    <citation type="journal article" date="2019" name="Int. J. Syst. Evol. Microbiol.">
        <title>The Global Catalogue of Microorganisms (GCM) 10K type strain sequencing project: providing services to taxonomists for standard genome sequencing and annotation.</title>
        <authorList>
            <consortium name="The Broad Institute Genomics Platform"/>
            <consortium name="The Broad Institute Genome Sequencing Center for Infectious Disease"/>
            <person name="Wu L."/>
            <person name="Ma J."/>
        </authorList>
    </citation>
    <scope>NUCLEOTIDE SEQUENCE [LARGE SCALE GENOMIC DNA]</scope>
    <source>
        <strain evidence="2">CCUG 54939</strain>
    </source>
</reference>
<proteinExistence type="predicted"/>
<dbReference type="InterPro" id="IPR025346">
    <property type="entry name" value="DUF4250"/>
</dbReference>
<dbReference type="EMBL" id="JBHSAF010000014">
    <property type="protein sequence ID" value="MFC3914075.1"/>
    <property type="molecule type" value="Genomic_DNA"/>
</dbReference>
<protein>
    <submittedName>
        <fullName evidence="1">DUF4250 domain-containing protein</fullName>
    </submittedName>
</protein>
<keyword evidence="2" id="KW-1185">Reference proteome</keyword>
<dbReference type="RefSeq" id="WP_377152572.1">
    <property type="nucleotide sequence ID" value="NZ_JBHSAF010000014.1"/>
</dbReference>
<comment type="caution">
    <text evidence="1">The sequence shown here is derived from an EMBL/GenBank/DDBJ whole genome shotgun (WGS) entry which is preliminary data.</text>
</comment>
<evidence type="ECO:0000313" key="1">
    <source>
        <dbReference type="EMBL" id="MFC3914075.1"/>
    </source>
</evidence>
<dbReference type="Pfam" id="PF14056">
    <property type="entry name" value="DUF4250"/>
    <property type="match status" value="1"/>
</dbReference>
<evidence type="ECO:0000313" key="2">
    <source>
        <dbReference type="Proteomes" id="UP001595692"/>
    </source>
</evidence>
<accession>A0ABV8CPW0</accession>
<name>A0ABV8CPW0_9GAMM</name>
<dbReference type="Proteomes" id="UP001595692">
    <property type="component" value="Unassembled WGS sequence"/>
</dbReference>
<organism evidence="1 2">
    <name type="scientific">Pseudaeromonas sharmana</name>
    <dbReference type="NCBI Taxonomy" id="328412"/>
    <lineage>
        <taxon>Bacteria</taxon>
        <taxon>Pseudomonadati</taxon>
        <taxon>Pseudomonadota</taxon>
        <taxon>Gammaproteobacteria</taxon>
        <taxon>Aeromonadales</taxon>
        <taxon>Aeromonadaceae</taxon>
        <taxon>Pseudaeromonas</taxon>
    </lineage>
</organism>